<dbReference type="InterPro" id="IPR036736">
    <property type="entry name" value="ACP-like_sf"/>
</dbReference>
<dbReference type="EMBL" id="CP108318">
    <property type="protein sequence ID" value="WTW62582.1"/>
    <property type="molecule type" value="Genomic_DNA"/>
</dbReference>
<sequence length="85" mass="9552">MPEQTSVLELEDLRATLAEILDIDVAQVTDTADFAEDLEVDSLMALEILVALEDKYHVPMTQENPQQIRSLSATYALLFEKLNSK</sequence>
<protein>
    <submittedName>
        <fullName evidence="2">Acyl carrier protein</fullName>
    </submittedName>
</protein>
<reference evidence="2" key="1">
    <citation type="submission" date="2022-10" db="EMBL/GenBank/DDBJ databases">
        <title>The complete genomes of actinobacterial strains from the NBC collection.</title>
        <authorList>
            <person name="Joergensen T.S."/>
            <person name="Alvarez Arevalo M."/>
            <person name="Sterndorff E.B."/>
            <person name="Faurdal D."/>
            <person name="Vuksanovic O."/>
            <person name="Mourched A.-S."/>
            <person name="Charusanti P."/>
            <person name="Shaw S."/>
            <person name="Blin K."/>
            <person name="Weber T."/>
        </authorList>
    </citation>
    <scope>NUCLEOTIDE SEQUENCE</scope>
    <source>
        <strain evidence="2">NBC_00003</strain>
    </source>
</reference>
<feature type="domain" description="Carrier" evidence="1">
    <location>
        <begin position="4"/>
        <end position="82"/>
    </location>
</feature>
<dbReference type="AlphaFoldDB" id="A0AAU2V565"/>
<organism evidence="2">
    <name type="scientific">Streptomyces sp. NBC_00003</name>
    <dbReference type="NCBI Taxonomy" id="2903608"/>
    <lineage>
        <taxon>Bacteria</taxon>
        <taxon>Bacillati</taxon>
        <taxon>Actinomycetota</taxon>
        <taxon>Actinomycetes</taxon>
        <taxon>Kitasatosporales</taxon>
        <taxon>Streptomycetaceae</taxon>
        <taxon>Streptomyces</taxon>
    </lineage>
</organism>
<evidence type="ECO:0000313" key="2">
    <source>
        <dbReference type="EMBL" id="WTW62582.1"/>
    </source>
</evidence>
<gene>
    <name evidence="2" type="ORF">OG549_19055</name>
</gene>
<proteinExistence type="predicted"/>
<dbReference type="Pfam" id="PF00550">
    <property type="entry name" value="PP-binding"/>
    <property type="match status" value="1"/>
</dbReference>
<evidence type="ECO:0000259" key="1">
    <source>
        <dbReference type="PROSITE" id="PS50075"/>
    </source>
</evidence>
<dbReference type="Gene3D" id="1.10.1200.10">
    <property type="entry name" value="ACP-like"/>
    <property type="match status" value="1"/>
</dbReference>
<dbReference type="PROSITE" id="PS50075">
    <property type="entry name" value="CARRIER"/>
    <property type="match status" value="1"/>
</dbReference>
<name>A0AAU2V565_9ACTN</name>
<accession>A0AAU2V565</accession>
<dbReference type="InterPro" id="IPR009081">
    <property type="entry name" value="PP-bd_ACP"/>
</dbReference>
<dbReference type="SUPFAM" id="SSF47336">
    <property type="entry name" value="ACP-like"/>
    <property type="match status" value="1"/>
</dbReference>